<reference evidence="3" key="1">
    <citation type="journal article" date="2019" name="Int. J. Syst. Evol. Microbiol.">
        <title>The Global Catalogue of Microorganisms (GCM) 10K type strain sequencing project: providing services to taxonomists for standard genome sequencing and annotation.</title>
        <authorList>
            <consortium name="The Broad Institute Genomics Platform"/>
            <consortium name="The Broad Institute Genome Sequencing Center for Infectious Disease"/>
            <person name="Wu L."/>
            <person name="Ma J."/>
        </authorList>
    </citation>
    <scope>NUCLEOTIDE SEQUENCE [LARGE SCALE GENOMIC DNA]</scope>
    <source>
        <strain evidence="3">JCM 16365</strain>
    </source>
</reference>
<accession>A0ABP6BHB8</accession>
<feature type="transmembrane region" description="Helical" evidence="1">
    <location>
        <begin position="120"/>
        <end position="137"/>
    </location>
</feature>
<gene>
    <name evidence="2" type="ORF">GCM10009862_05690</name>
</gene>
<feature type="transmembrane region" description="Helical" evidence="1">
    <location>
        <begin position="40"/>
        <end position="60"/>
    </location>
</feature>
<evidence type="ECO:0000313" key="2">
    <source>
        <dbReference type="EMBL" id="GAA2569774.1"/>
    </source>
</evidence>
<keyword evidence="1" id="KW-1133">Transmembrane helix</keyword>
<feature type="transmembrane region" description="Helical" evidence="1">
    <location>
        <begin position="81"/>
        <end position="100"/>
    </location>
</feature>
<sequence length="240" mass="26430">MHVPDRRLALAYRLVAAVLMAWGIGRVTGILDGRPSPVEFLYYTVLSNLLCLVWMVLLAVRTIADLRSDGPRGASTPSPRFSLAVAFAITVTMLIYLIVLVPETYTQGNGYQPFTLTDNLIHIITPSLAIADWLLFVPKGRSRWFDPPLWTLIPYVYLAFAFVYGAAGGRFAGGGQYPYPFMNVDRNGLGGVALWIVGLTLALEVVAYICILIDKGLGVWDRRMRRPDAVHETADAGAGR</sequence>
<proteinExistence type="predicted"/>
<feature type="transmembrane region" description="Helical" evidence="1">
    <location>
        <begin position="192"/>
        <end position="213"/>
    </location>
</feature>
<organism evidence="2 3">
    <name type="scientific">Microbacterium binotii</name>
    <dbReference type="NCBI Taxonomy" id="462710"/>
    <lineage>
        <taxon>Bacteria</taxon>
        <taxon>Bacillati</taxon>
        <taxon>Actinomycetota</taxon>
        <taxon>Actinomycetes</taxon>
        <taxon>Micrococcales</taxon>
        <taxon>Microbacteriaceae</taxon>
        <taxon>Microbacterium</taxon>
    </lineage>
</organism>
<comment type="caution">
    <text evidence="2">The sequence shown here is derived from an EMBL/GenBank/DDBJ whole genome shotgun (WGS) entry which is preliminary data.</text>
</comment>
<dbReference type="NCBIfam" id="NF038065">
    <property type="entry name" value="Pr6Pr"/>
    <property type="match status" value="1"/>
</dbReference>
<keyword evidence="3" id="KW-1185">Reference proteome</keyword>
<evidence type="ECO:0000313" key="3">
    <source>
        <dbReference type="Proteomes" id="UP001500274"/>
    </source>
</evidence>
<keyword evidence="1" id="KW-0812">Transmembrane</keyword>
<feature type="transmembrane region" description="Helical" evidence="1">
    <location>
        <begin position="9"/>
        <end position="28"/>
    </location>
</feature>
<keyword evidence="1" id="KW-0472">Membrane</keyword>
<dbReference type="InterPro" id="IPR049713">
    <property type="entry name" value="Pr6Pr-like"/>
</dbReference>
<dbReference type="RefSeq" id="WP_344226707.1">
    <property type="nucleotide sequence ID" value="NZ_BAAARI010000003.1"/>
</dbReference>
<protein>
    <recommendedName>
        <fullName evidence="4">Pr6Pr family membrane protein</fullName>
    </recommendedName>
</protein>
<evidence type="ECO:0000256" key="1">
    <source>
        <dbReference type="SAM" id="Phobius"/>
    </source>
</evidence>
<dbReference type="Proteomes" id="UP001500274">
    <property type="component" value="Unassembled WGS sequence"/>
</dbReference>
<feature type="transmembrane region" description="Helical" evidence="1">
    <location>
        <begin position="149"/>
        <end position="172"/>
    </location>
</feature>
<name>A0ABP6BHB8_9MICO</name>
<evidence type="ECO:0008006" key="4">
    <source>
        <dbReference type="Google" id="ProtNLM"/>
    </source>
</evidence>
<dbReference type="EMBL" id="BAAARI010000003">
    <property type="protein sequence ID" value="GAA2569774.1"/>
    <property type="molecule type" value="Genomic_DNA"/>
</dbReference>